<evidence type="ECO:0000256" key="8">
    <source>
        <dbReference type="ARBA" id="ARBA00023274"/>
    </source>
</evidence>
<dbReference type="Proteomes" id="UP000092555">
    <property type="component" value="Unassembled WGS sequence"/>
</dbReference>
<keyword evidence="7" id="KW-0539">Nucleus</keyword>
<keyword evidence="5" id="KW-0694">RNA-binding</keyword>
<dbReference type="GO" id="GO:0003723">
    <property type="term" value="F:RNA binding"/>
    <property type="evidence" value="ECO:0007669"/>
    <property type="project" value="UniProtKB-KW"/>
</dbReference>
<dbReference type="GO" id="GO:0005732">
    <property type="term" value="C:sno(s)RNA-containing ribonucleoprotein complex"/>
    <property type="evidence" value="ECO:0007669"/>
    <property type="project" value="EnsemblFungi"/>
</dbReference>
<evidence type="ECO:0000256" key="9">
    <source>
        <dbReference type="SAM" id="MobiDB-lite"/>
    </source>
</evidence>
<dbReference type="Pfam" id="PF01423">
    <property type="entry name" value="LSM"/>
    <property type="match status" value="1"/>
</dbReference>
<comment type="caution">
    <text evidence="11">The sequence shown here is derived from an EMBL/GenBank/DDBJ whole genome shotgun (WGS) entry which is preliminary data.</text>
</comment>
<organism evidence="11 12">
    <name type="scientific">Metschnikowia bicuspidata var. bicuspidata NRRL YB-4993</name>
    <dbReference type="NCBI Taxonomy" id="869754"/>
    <lineage>
        <taxon>Eukaryota</taxon>
        <taxon>Fungi</taxon>
        <taxon>Dikarya</taxon>
        <taxon>Ascomycota</taxon>
        <taxon>Saccharomycotina</taxon>
        <taxon>Pichiomycetes</taxon>
        <taxon>Metschnikowiaceae</taxon>
        <taxon>Metschnikowia</taxon>
    </lineage>
</organism>
<evidence type="ECO:0000256" key="4">
    <source>
        <dbReference type="ARBA" id="ARBA00022728"/>
    </source>
</evidence>
<dbReference type="GO" id="GO:0005681">
    <property type="term" value="C:spliceosomal complex"/>
    <property type="evidence" value="ECO:0007669"/>
    <property type="project" value="UniProtKB-KW"/>
</dbReference>
<evidence type="ECO:0000313" key="11">
    <source>
        <dbReference type="EMBL" id="OBA21203.1"/>
    </source>
</evidence>
<dbReference type="SUPFAM" id="SSF50182">
    <property type="entry name" value="Sm-like ribonucleoproteins"/>
    <property type="match status" value="1"/>
</dbReference>
<dbReference type="RefSeq" id="XP_018711713.1">
    <property type="nucleotide sequence ID" value="XM_018855915.1"/>
</dbReference>
<dbReference type="PANTHER" id="PTHR20971">
    <property type="entry name" value="U6 SNRNA-ASSOCIATED PROTEIN"/>
    <property type="match status" value="1"/>
</dbReference>
<accession>A0A1A0HBD9</accession>
<dbReference type="GeneID" id="30028891"/>
<dbReference type="PROSITE" id="PS52002">
    <property type="entry name" value="SM"/>
    <property type="match status" value="1"/>
</dbReference>
<dbReference type="OrthoDB" id="429711at2759"/>
<name>A0A1A0HBD9_9ASCO</name>
<protein>
    <submittedName>
        <fullName evidence="11">LSM-domain-containing protein</fullName>
    </submittedName>
</protein>
<dbReference type="GO" id="GO:0000398">
    <property type="term" value="P:mRNA splicing, via spliceosome"/>
    <property type="evidence" value="ECO:0007669"/>
    <property type="project" value="EnsemblFungi"/>
</dbReference>
<gene>
    <name evidence="11" type="ORF">METBIDRAFT_31779</name>
</gene>
<dbReference type="InterPro" id="IPR047575">
    <property type="entry name" value="Sm"/>
</dbReference>
<dbReference type="EMBL" id="LXTC01000003">
    <property type="protein sequence ID" value="OBA21203.1"/>
    <property type="molecule type" value="Genomic_DNA"/>
</dbReference>
<dbReference type="SMART" id="SM00651">
    <property type="entry name" value="Sm"/>
    <property type="match status" value="1"/>
</dbReference>
<dbReference type="STRING" id="869754.A0A1A0HBD9"/>
<reference evidence="11 12" key="1">
    <citation type="submission" date="2016-05" db="EMBL/GenBank/DDBJ databases">
        <title>Comparative genomics of biotechnologically important yeasts.</title>
        <authorList>
            <consortium name="DOE Joint Genome Institute"/>
            <person name="Riley R."/>
            <person name="Haridas S."/>
            <person name="Wolfe K.H."/>
            <person name="Lopes M.R."/>
            <person name="Hittinger C.T."/>
            <person name="Goker M."/>
            <person name="Salamov A."/>
            <person name="Wisecaver J."/>
            <person name="Long T.M."/>
            <person name="Aerts A.L."/>
            <person name="Barry K."/>
            <person name="Choi C."/>
            <person name="Clum A."/>
            <person name="Coughlan A.Y."/>
            <person name="Deshpande S."/>
            <person name="Douglass A.P."/>
            <person name="Hanson S.J."/>
            <person name="Klenk H.-P."/>
            <person name="LaButti K."/>
            <person name="Lapidus A."/>
            <person name="Lindquist E."/>
            <person name="Lipzen A."/>
            <person name="Meier-kolthoff J.P."/>
            <person name="Ohm R.A."/>
            <person name="Otillar R.P."/>
            <person name="Pangilinan J."/>
            <person name="Peng Y."/>
            <person name="Rokas A."/>
            <person name="Rosa C.A."/>
            <person name="Scheuner C."/>
            <person name="Sibirny A.A."/>
            <person name="Slot J.C."/>
            <person name="Stielow J.B."/>
            <person name="Sun H."/>
            <person name="Kurtzman C.P."/>
            <person name="Blackwell M."/>
            <person name="Grigoriev I.V."/>
            <person name="Jeffries T.W."/>
        </authorList>
    </citation>
    <scope>NUCLEOTIDE SEQUENCE [LARGE SCALE GENOMIC DNA]</scope>
    <source>
        <strain evidence="11 12">NRRL YB-4993</strain>
    </source>
</reference>
<evidence type="ECO:0000313" key="12">
    <source>
        <dbReference type="Proteomes" id="UP000092555"/>
    </source>
</evidence>
<sequence length="98" mass="10407">MSEGLVKPSSDCGNGADTSNLRNDAGMLPLEVIDNAVGTQIKILLSNNKEFQGTLIGFDDFVNVVLQNVTEVDANGEKGRLIEKMLLNGAQIAMLCPA</sequence>
<keyword evidence="12" id="KW-1185">Reference proteome</keyword>
<dbReference type="GO" id="GO:0000290">
    <property type="term" value="P:deadenylation-dependent decapping of nuclear-transcribed mRNA"/>
    <property type="evidence" value="ECO:0007669"/>
    <property type="project" value="EnsemblFungi"/>
</dbReference>
<keyword evidence="8" id="KW-0687">Ribonucleoprotein</keyword>
<keyword evidence="4" id="KW-0747">Spliceosome</keyword>
<keyword evidence="6" id="KW-0508">mRNA splicing</keyword>
<proteinExistence type="inferred from homology"/>
<evidence type="ECO:0000256" key="2">
    <source>
        <dbReference type="ARBA" id="ARBA00006850"/>
    </source>
</evidence>
<evidence type="ECO:0000256" key="5">
    <source>
        <dbReference type="ARBA" id="ARBA00022884"/>
    </source>
</evidence>
<evidence type="ECO:0000256" key="3">
    <source>
        <dbReference type="ARBA" id="ARBA00022664"/>
    </source>
</evidence>
<feature type="region of interest" description="Disordered" evidence="9">
    <location>
        <begin position="1"/>
        <end position="23"/>
    </location>
</feature>
<comment type="similarity">
    <text evidence="2">Belongs to the snRNP Sm proteins family.</text>
</comment>
<dbReference type="GO" id="GO:0005730">
    <property type="term" value="C:nucleolus"/>
    <property type="evidence" value="ECO:0007669"/>
    <property type="project" value="EnsemblFungi"/>
</dbReference>
<dbReference type="GO" id="GO:1990726">
    <property type="term" value="C:Lsm1-7-Pat1 complex"/>
    <property type="evidence" value="ECO:0007669"/>
    <property type="project" value="EnsemblFungi"/>
</dbReference>
<dbReference type="GO" id="GO:0005688">
    <property type="term" value="C:U6 snRNP"/>
    <property type="evidence" value="ECO:0007669"/>
    <property type="project" value="EnsemblFungi"/>
</dbReference>
<evidence type="ECO:0000256" key="7">
    <source>
        <dbReference type="ARBA" id="ARBA00023242"/>
    </source>
</evidence>
<dbReference type="GO" id="GO:0008033">
    <property type="term" value="P:tRNA processing"/>
    <property type="evidence" value="ECO:0007669"/>
    <property type="project" value="EnsemblFungi"/>
</dbReference>
<keyword evidence="3" id="KW-0507">mRNA processing</keyword>
<dbReference type="InterPro" id="IPR033871">
    <property type="entry name" value="LSm5"/>
</dbReference>
<dbReference type="PANTHER" id="PTHR20971:SF0">
    <property type="entry name" value="U6 SNRNA-ASSOCIATED SM-LIKE PROTEIN LSM5"/>
    <property type="match status" value="1"/>
</dbReference>
<dbReference type="GO" id="GO:0006364">
    <property type="term" value="P:rRNA processing"/>
    <property type="evidence" value="ECO:0007669"/>
    <property type="project" value="EnsemblFungi"/>
</dbReference>
<evidence type="ECO:0000256" key="1">
    <source>
        <dbReference type="ARBA" id="ARBA00004123"/>
    </source>
</evidence>
<dbReference type="GO" id="GO:0000932">
    <property type="term" value="C:P-body"/>
    <property type="evidence" value="ECO:0007669"/>
    <property type="project" value="EnsemblFungi"/>
</dbReference>
<dbReference type="InterPro" id="IPR010920">
    <property type="entry name" value="LSM_dom_sf"/>
</dbReference>
<dbReference type="GO" id="GO:0046540">
    <property type="term" value="C:U4/U6 x U5 tri-snRNP complex"/>
    <property type="evidence" value="ECO:0007669"/>
    <property type="project" value="EnsemblFungi"/>
</dbReference>
<dbReference type="AlphaFoldDB" id="A0A1A0HBD9"/>
<evidence type="ECO:0000259" key="10">
    <source>
        <dbReference type="PROSITE" id="PS52002"/>
    </source>
</evidence>
<feature type="domain" description="Sm" evidence="10">
    <location>
        <begin position="28"/>
        <end position="98"/>
    </location>
</feature>
<evidence type="ECO:0000256" key="6">
    <source>
        <dbReference type="ARBA" id="ARBA00023187"/>
    </source>
</evidence>
<comment type="subcellular location">
    <subcellularLocation>
        <location evidence="1">Nucleus</location>
    </subcellularLocation>
</comment>
<dbReference type="Gene3D" id="2.30.30.100">
    <property type="match status" value="1"/>
</dbReference>
<dbReference type="InterPro" id="IPR001163">
    <property type="entry name" value="Sm_dom_euk/arc"/>
</dbReference>